<keyword evidence="2" id="KW-1185">Reference proteome</keyword>
<evidence type="ECO:0008006" key="3">
    <source>
        <dbReference type="Google" id="ProtNLM"/>
    </source>
</evidence>
<evidence type="ECO:0000313" key="2">
    <source>
        <dbReference type="Proteomes" id="UP000460272"/>
    </source>
</evidence>
<dbReference type="OrthoDB" id="3213425at2"/>
<proteinExistence type="predicted"/>
<dbReference type="EMBL" id="RPFW01000005">
    <property type="protein sequence ID" value="TVZ02101.1"/>
    <property type="molecule type" value="Genomic_DNA"/>
</dbReference>
<accession>A0A6P2BUS8</accession>
<comment type="caution">
    <text evidence="1">The sequence shown here is derived from an EMBL/GenBank/DDBJ whole genome shotgun (WGS) entry which is preliminary data.</text>
</comment>
<sequence>MPRVLKEENLRLRSLLDEAAMSNKGLARRVVDLAATRGLTGVRCDHTSVLRWLAGEQPRPPVPELAAEALSNALGRKVSETELGMTPSNLPGDLGLQLPTGWTETIATSTALWRADVQRRRFLVNAVFTSAALPASALRWLTSPPAAAPASFGTRKVGRDDIDAIRELTRSYREMDNRLGGGKLRSSIVSYLDDHVSRLLTTGSYREETGRQLAAACGELSQLAGWVAYDSDEHGLAQRYLTQALAYGRHADDHALAAEILAAQAHQALYLARPDEAIDLARAAQAAAVRHGSATLLTECLVMEAHGHAARNDARACGATLARAEQTFDRAAREDDPAWLAYFDEAYLAARMAQCFRDLGEAGHAARYACRSLDMDGRYVRGRAFNLSLLATAYAAQDEPVQASVVGRQALDLTVRLTSARSVRYVRDLVRTLRPRADVQAVRDFTAEVRERLPAAAGHAAPR</sequence>
<evidence type="ECO:0000313" key="1">
    <source>
        <dbReference type="EMBL" id="TVZ02101.1"/>
    </source>
</evidence>
<gene>
    <name evidence="1" type="ORF">EAS64_24995</name>
</gene>
<dbReference type="AlphaFoldDB" id="A0A6P2BUS8"/>
<organism evidence="1 2">
    <name type="scientific">Trebonia kvetii</name>
    <dbReference type="NCBI Taxonomy" id="2480626"/>
    <lineage>
        <taxon>Bacteria</taxon>
        <taxon>Bacillati</taxon>
        <taxon>Actinomycetota</taxon>
        <taxon>Actinomycetes</taxon>
        <taxon>Streptosporangiales</taxon>
        <taxon>Treboniaceae</taxon>
        <taxon>Trebonia</taxon>
    </lineage>
</organism>
<protein>
    <recommendedName>
        <fullName evidence="3">Transcriptional regulator</fullName>
    </recommendedName>
</protein>
<reference evidence="1 2" key="1">
    <citation type="submission" date="2018-11" db="EMBL/GenBank/DDBJ databases">
        <title>Trebonia kvetii gen.nov., sp.nov., a novel acidophilic actinobacterium, and proposal of the new actinobacterial family Treboniaceae fam. nov.</title>
        <authorList>
            <person name="Rapoport D."/>
            <person name="Sagova-Mareckova M."/>
            <person name="Sedlacek I."/>
            <person name="Provaznik J."/>
            <person name="Kralova S."/>
            <person name="Pavlinic D."/>
            <person name="Benes V."/>
            <person name="Kopecky J."/>
        </authorList>
    </citation>
    <scope>NUCLEOTIDE SEQUENCE [LARGE SCALE GENOMIC DNA]</scope>
    <source>
        <strain evidence="1 2">15Tr583</strain>
    </source>
</reference>
<dbReference type="Proteomes" id="UP000460272">
    <property type="component" value="Unassembled WGS sequence"/>
</dbReference>
<name>A0A6P2BUS8_9ACTN</name>
<dbReference type="RefSeq" id="WP_145856788.1">
    <property type="nucleotide sequence ID" value="NZ_RPFW01000005.1"/>
</dbReference>